<evidence type="ECO:0000256" key="1">
    <source>
        <dbReference type="ARBA" id="ARBA00022605"/>
    </source>
</evidence>
<dbReference type="SFLD" id="SFLDG01129">
    <property type="entry name" value="C1.5:_HAD__Beta-PGM__Phosphata"/>
    <property type="match status" value="1"/>
</dbReference>
<organism evidence="4 5">
    <name type="scientific">Meristemomyces frigidus</name>
    <dbReference type="NCBI Taxonomy" id="1508187"/>
    <lineage>
        <taxon>Eukaryota</taxon>
        <taxon>Fungi</taxon>
        <taxon>Dikarya</taxon>
        <taxon>Ascomycota</taxon>
        <taxon>Pezizomycotina</taxon>
        <taxon>Dothideomycetes</taxon>
        <taxon>Dothideomycetidae</taxon>
        <taxon>Mycosphaerellales</taxon>
        <taxon>Teratosphaeriaceae</taxon>
        <taxon>Meristemomyces</taxon>
    </lineage>
</organism>
<dbReference type="SFLD" id="SFLDG01133">
    <property type="entry name" value="C1.5.4:_Enolase-phosphatase_Li"/>
    <property type="match status" value="1"/>
</dbReference>
<dbReference type="InterPro" id="IPR023214">
    <property type="entry name" value="HAD_sf"/>
</dbReference>
<dbReference type="Proteomes" id="UP001310890">
    <property type="component" value="Unassembled WGS sequence"/>
</dbReference>
<proteinExistence type="predicted"/>
<dbReference type="PANTHER" id="PTHR20371:SF1">
    <property type="entry name" value="ENOLASE-PHOSPHATASE E1"/>
    <property type="match status" value="1"/>
</dbReference>
<comment type="caution">
    <text evidence="4">The sequence shown here is derived from an EMBL/GenBank/DDBJ whole genome shotgun (WGS) entry which is preliminary data.</text>
</comment>
<dbReference type="CDD" id="cd01629">
    <property type="entry name" value="HAD_EP"/>
    <property type="match status" value="1"/>
</dbReference>
<gene>
    <name evidence="4" type="ORF">LTR62_008812</name>
</gene>
<dbReference type="Gene3D" id="1.10.720.60">
    <property type="match status" value="1"/>
</dbReference>
<evidence type="ECO:0000256" key="3">
    <source>
        <dbReference type="ARBA" id="ARBA00023167"/>
    </source>
</evidence>
<dbReference type="PANTHER" id="PTHR20371">
    <property type="entry name" value="ENOLASE-PHOSPHATASE E1"/>
    <property type="match status" value="1"/>
</dbReference>
<dbReference type="SFLD" id="SFLDS00003">
    <property type="entry name" value="Haloacid_Dehalogenase"/>
    <property type="match status" value="1"/>
</dbReference>
<keyword evidence="1" id="KW-0028">Amino-acid biosynthesis</keyword>
<evidence type="ECO:0000313" key="4">
    <source>
        <dbReference type="EMBL" id="KAK5108095.1"/>
    </source>
</evidence>
<reference evidence="4" key="1">
    <citation type="submission" date="2023-08" db="EMBL/GenBank/DDBJ databases">
        <title>Black Yeasts Isolated from many extreme environments.</title>
        <authorList>
            <person name="Coleine C."/>
            <person name="Stajich J.E."/>
            <person name="Selbmann L."/>
        </authorList>
    </citation>
    <scope>NUCLEOTIDE SEQUENCE</scope>
    <source>
        <strain evidence="4">CCFEE 5401</strain>
    </source>
</reference>
<dbReference type="NCBIfam" id="TIGR01691">
    <property type="entry name" value="enolase-ppase"/>
    <property type="match status" value="1"/>
</dbReference>
<dbReference type="SUPFAM" id="SSF56784">
    <property type="entry name" value="HAD-like"/>
    <property type="match status" value="1"/>
</dbReference>
<keyword evidence="3" id="KW-0486">Methionine biosynthesis</keyword>
<evidence type="ECO:0000313" key="5">
    <source>
        <dbReference type="Proteomes" id="UP001310890"/>
    </source>
</evidence>
<dbReference type="AlphaFoldDB" id="A0AAN7YLP0"/>
<evidence type="ECO:0008006" key="6">
    <source>
        <dbReference type="Google" id="ProtNLM"/>
    </source>
</evidence>
<sequence length="265" mass="29530">MPRYENVRNVLLDIEGTICPISFVKETLFPYALRALPAVLTTKWDDRDFIPYRDAFPPSHRSSPQALQAHVEDLTKRDIKIAYLKNLQGYLWEEGYRSGSYATPLFPDVVPRLKLWRERGVRLGVYSSGSVAAQRLLFGYVASADGEDDGLDGRAGQGERPAGKEDFRYLIVEKGWFDTTNAGLKTEVESYVKIVQTLDWKAEQTLFLTDNILEYDAATAAGLQALLVIRPGNATLSDTEKARLVGRTVYGLGQIGIVVSGEHGQ</sequence>
<dbReference type="Pfam" id="PF00702">
    <property type="entry name" value="Hydrolase"/>
    <property type="match status" value="1"/>
</dbReference>
<name>A0AAN7YLP0_9PEZI</name>
<dbReference type="Gene3D" id="3.40.50.1000">
    <property type="entry name" value="HAD superfamily/HAD-like"/>
    <property type="match status" value="1"/>
</dbReference>
<keyword evidence="2" id="KW-0378">Hydrolase</keyword>
<protein>
    <recommendedName>
        <fullName evidence="6">Enolase-phosphatase E1</fullName>
    </recommendedName>
</protein>
<evidence type="ECO:0000256" key="2">
    <source>
        <dbReference type="ARBA" id="ARBA00022801"/>
    </source>
</evidence>
<dbReference type="GO" id="GO:0019509">
    <property type="term" value="P:L-methionine salvage from methylthioadenosine"/>
    <property type="evidence" value="ECO:0007669"/>
    <property type="project" value="InterPro"/>
</dbReference>
<dbReference type="InterPro" id="IPR036412">
    <property type="entry name" value="HAD-like_sf"/>
</dbReference>
<accession>A0AAN7YLP0</accession>
<dbReference type="GO" id="GO:0000287">
    <property type="term" value="F:magnesium ion binding"/>
    <property type="evidence" value="ECO:0007669"/>
    <property type="project" value="InterPro"/>
</dbReference>
<dbReference type="InterPro" id="IPR023943">
    <property type="entry name" value="Enolase-ppase_E1"/>
</dbReference>
<dbReference type="GO" id="GO:0043874">
    <property type="term" value="F:acireductone synthase activity"/>
    <property type="evidence" value="ECO:0007669"/>
    <property type="project" value="InterPro"/>
</dbReference>
<dbReference type="EMBL" id="JAVRRL010000096">
    <property type="protein sequence ID" value="KAK5108095.1"/>
    <property type="molecule type" value="Genomic_DNA"/>
</dbReference>